<sequence length="81" mass="9944">MKLVDEIFEMYRNKLTEDEEDLDMVTFAVLENFDRKELLELIEEMDDHELQYFVRLYLLESLKGKFAQVDENYQYESKNLH</sequence>
<dbReference type="EMBL" id="JBHSMC010000018">
    <property type="protein sequence ID" value="MFC5465823.1"/>
    <property type="molecule type" value="Genomic_DNA"/>
</dbReference>
<evidence type="ECO:0000313" key="1">
    <source>
        <dbReference type="EMBL" id="MFC5465823.1"/>
    </source>
</evidence>
<dbReference type="Pfam" id="PF19651">
    <property type="entry name" value="DUF6154"/>
    <property type="match status" value="1"/>
</dbReference>
<reference evidence="2" key="1">
    <citation type="journal article" date="2019" name="Int. J. Syst. Evol. Microbiol.">
        <title>The Global Catalogue of Microorganisms (GCM) 10K type strain sequencing project: providing services to taxonomists for standard genome sequencing and annotation.</title>
        <authorList>
            <consortium name="The Broad Institute Genomics Platform"/>
            <consortium name="The Broad Institute Genome Sequencing Center for Infectious Disease"/>
            <person name="Wu L."/>
            <person name="Ma J."/>
        </authorList>
    </citation>
    <scope>NUCLEOTIDE SEQUENCE [LARGE SCALE GENOMIC DNA]</scope>
    <source>
        <strain evidence="2">CGMCC 1.12237</strain>
    </source>
</reference>
<accession>A0ABW0LIV2</accession>
<keyword evidence="2" id="KW-1185">Reference proteome</keyword>
<gene>
    <name evidence="1" type="ORF">ACFPM4_13910</name>
</gene>
<proteinExistence type="predicted"/>
<dbReference type="RefSeq" id="WP_144921209.1">
    <property type="nucleotide sequence ID" value="NZ_JBHSMC010000018.1"/>
</dbReference>
<protein>
    <submittedName>
        <fullName evidence="1">DUF6154 family protein</fullName>
    </submittedName>
</protein>
<organism evidence="1 2">
    <name type="scientific">Lederbergia graminis</name>
    <dbReference type="NCBI Taxonomy" id="735518"/>
    <lineage>
        <taxon>Bacteria</taxon>
        <taxon>Bacillati</taxon>
        <taxon>Bacillota</taxon>
        <taxon>Bacilli</taxon>
        <taxon>Bacillales</taxon>
        <taxon>Bacillaceae</taxon>
        <taxon>Lederbergia</taxon>
    </lineage>
</organism>
<evidence type="ECO:0000313" key="2">
    <source>
        <dbReference type="Proteomes" id="UP001596147"/>
    </source>
</evidence>
<comment type="caution">
    <text evidence="1">The sequence shown here is derived from an EMBL/GenBank/DDBJ whole genome shotgun (WGS) entry which is preliminary data.</text>
</comment>
<dbReference type="InterPro" id="IPR046152">
    <property type="entry name" value="DUF6154"/>
</dbReference>
<dbReference type="Proteomes" id="UP001596147">
    <property type="component" value="Unassembled WGS sequence"/>
</dbReference>
<name>A0ABW0LIV2_9BACI</name>